<dbReference type="RefSeq" id="WP_379931164.1">
    <property type="nucleotide sequence ID" value="NZ_JBHUMM010000045.1"/>
</dbReference>
<dbReference type="InterPro" id="IPR052512">
    <property type="entry name" value="4CMD/NDH-1_regulator"/>
</dbReference>
<sequence length="144" mass="16070">MDLNKTNQERYETGLETLRKMVTEKEVSLIEKIGDFFPDFSHTLVSFGFGDLYAREELSLRDREIITLTSLITQGAIEQLGFHVKAALRVGMTSTEILELVLQCAGYAGFPRAVSALHVVEQVFKEEGIQVNGKEGSSKEGNKE</sequence>
<accession>A0ABW5RER5</accession>
<dbReference type="Gene3D" id="1.20.1290.10">
    <property type="entry name" value="AhpD-like"/>
    <property type="match status" value="1"/>
</dbReference>
<dbReference type="SUPFAM" id="SSF69118">
    <property type="entry name" value="AhpD-like"/>
    <property type="match status" value="1"/>
</dbReference>
<dbReference type="PANTHER" id="PTHR33570:SF10">
    <property type="entry name" value="GAMMA-CARBOXYMUCONOLACTONE DECARBOXYLASE"/>
    <property type="match status" value="1"/>
</dbReference>
<evidence type="ECO:0000259" key="1">
    <source>
        <dbReference type="Pfam" id="PF02627"/>
    </source>
</evidence>
<name>A0ABW5RER5_9BACL</name>
<gene>
    <name evidence="2" type="ORF">ACFSUC_18670</name>
</gene>
<dbReference type="Pfam" id="PF02627">
    <property type="entry name" value="CMD"/>
    <property type="match status" value="1"/>
</dbReference>
<organism evidence="2 3">
    <name type="scientific">Marinicrinis sediminis</name>
    <dbReference type="NCBI Taxonomy" id="1652465"/>
    <lineage>
        <taxon>Bacteria</taxon>
        <taxon>Bacillati</taxon>
        <taxon>Bacillota</taxon>
        <taxon>Bacilli</taxon>
        <taxon>Bacillales</taxon>
        <taxon>Paenibacillaceae</taxon>
    </lineage>
</organism>
<feature type="domain" description="Carboxymuconolactone decarboxylase-like" evidence="1">
    <location>
        <begin position="38"/>
        <end position="121"/>
    </location>
</feature>
<proteinExistence type="predicted"/>
<dbReference type="Proteomes" id="UP001597497">
    <property type="component" value="Unassembled WGS sequence"/>
</dbReference>
<reference evidence="3" key="1">
    <citation type="journal article" date="2019" name="Int. J. Syst. Evol. Microbiol.">
        <title>The Global Catalogue of Microorganisms (GCM) 10K type strain sequencing project: providing services to taxonomists for standard genome sequencing and annotation.</title>
        <authorList>
            <consortium name="The Broad Institute Genomics Platform"/>
            <consortium name="The Broad Institute Genome Sequencing Center for Infectious Disease"/>
            <person name="Wu L."/>
            <person name="Ma J."/>
        </authorList>
    </citation>
    <scope>NUCLEOTIDE SEQUENCE [LARGE SCALE GENOMIC DNA]</scope>
    <source>
        <strain evidence="3">KCTC 33676</strain>
    </source>
</reference>
<dbReference type="PANTHER" id="PTHR33570">
    <property type="entry name" value="4-CARBOXYMUCONOLACTONE DECARBOXYLASE FAMILY PROTEIN"/>
    <property type="match status" value="1"/>
</dbReference>
<comment type="caution">
    <text evidence="2">The sequence shown here is derived from an EMBL/GenBank/DDBJ whole genome shotgun (WGS) entry which is preliminary data.</text>
</comment>
<dbReference type="InterPro" id="IPR029032">
    <property type="entry name" value="AhpD-like"/>
</dbReference>
<keyword evidence="3" id="KW-1185">Reference proteome</keyword>
<evidence type="ECO:0000313" key="2">
    <source>
        <dbReference type="EMBL" id="MFD2673577.1"/>
    </source>
</evidence>
<dbReference type="EMBL" id="JBHUMM010000045">
    <property type="protein sequence ID" value="MFD2673577.1"/>
    <property type="molecule type" value="Genomic_DNA"/>
</dbReference>
<protein>
    <submittedName>
        <fullName evidence="2">Carboxymuconolactone decarboxylase family protein</fullName>
    </submittedName>
</protein>
<evidence type="ECO:0000313" key="3">
    <source>
        <dbReference type="Proteomes" id="UP001597497"/>
    </source>
</evidence>
<dbReference type="InterPro" id="IPR003779">
    <property type="entry name" value="CMD-like"/>
</dbReference>